<feature type="region of interest" description="Disordered" evidence="5">
    <location>
        <begin position="491"/>
        <end position="632"/>
    </location>
</feature>
<dbReference type="AlphaFoldDB" id="A0A6G1SN36"/>
<protein>
    <submittedName>
        <fullName evidence="8">Low affinity cationic amino acid transporter 2</fullName>
    </submittedName>
</protein>
<feature type="compositionally biased region" description="Polar residues" evidence="5">
    <location>
        <begin position="493"/>
        <end position="513"/>
    </location>
</feature>
<feature type="transmembrane region" description="Helical" evidence="6">
    <location>
        <begin position="729"/>
        <end position="750"/>
    </location>
</feature>
<evidence type="ECO:0000256" key="1">
    <source>
        <dbReference type="ARBA" id="ARBA00004141"/>
    </source>
</evidence>
<dbReference type="GO" id="GO:0061459">
    <property type="term" value="F:L-arginine transmembrane transporter activity"/>
    <property type="evidence" value="ECO:0007669"/>
    <property type="project" value="TreeGrafter"/>
</dbReference>
<dbReference type="GO" id="GO:0000064">
    <property type="term" value="F:L-ornithine transmembrane transporter activity"/>
    <property type="evidence" value="ECO:0007669"/>
    <property type="project" value="TreeGrafter"/>
</dbReference>
<feature type="transmembrane region" description="Helical" evidence="6">
    <location>
        <begin position="696"/>
        <end position="717"/>
    </location>
</feature>
<dbReference type="PANTHER" id="PTHR43243:SF105">
    <property type="entry name" value="CATIONIC AMINO ACID TRANSPORTER C-TERMINAL DOMAIN-CONTAINING PROTEIN"/>
    <property type="match status" value="1"/>
</dbReference>
<feature type="transmembrane region" description="Helical" evidence="6">
    <location>
        <begin position="668"/>
        <end position="690"/>
    </location>
</feature>
<keyword evidence="3 6" id="KW-1133">Transmembrane helix</keyword>
<evidence type="ECO:0000256" key="6">
    <source>
        <dbReference type="SAM" id="Phobius"/>
    </source>
</evidence>
<feature type="transmembrane region" description="Helical" evidence="6">
    <location>
        <begin position="337"/>
        <end position="365"/>
    </location>
</feature>
<reference evidence="8" key="1">
    <citation type="submission" date="2018-10" db="EMBL/GenBank/DDBJ databases">
        <title>Transcriptome assembly of Aceria tosichella (Wheat curl mite) Type 2.</title>
        <authorList>
            <person name="Scully E.D."/>
            <person name="Geib S.M."/>
            <person name="Palmer N.A."/>
            <person name="Gupta A.K."/>
            <person name="Sarath G."/>
            <person name="Tatineni S."/>
        </authorList>
    </citation>
    <scope>NUCLEOTIDE SEQUENCE</scope>
    <source>
        <strain evidence="8">LincolnNE</strain>
    </source>
</reference>
<evidence type="ECO:0000259" key="7">
    <source>
        <dbReference type="Pfam" id="PF13906"/>
    </source>
</evidence>
<feature type="transmembrane region" description="Helical" evidence="6">
    <location>
        <begin position="207"/>
        <end position="228"/>
    </location>
</feature>
<dbReference type="Pfam" id="PF13520">
    <property type="entry name" value="AA_permease_2"/>
    <property type="match status" value="1"/>
</dbReference>
<dbReference type="EMBL" id="GGYP01006621">
    <property type="protein sequence ID" value="MDE51392.1"/>
    <property type="molecule type" value="Transcribed_RNA"/>
</dbReference>
<accession>A0A6G1SN36</accession>
<proteinExistence type="predicted"/>
<sequence length="788" mass="85448">MGRLNSFIWALTRRKPMEMDAQAPSDLKRCLNTLDLTAMGVGATLGFGLYVLSGEVAAMKAGPGVVLSFMIAAIASTFSALCYAEFAAKVPKSGSAYAYSYITVGEFVAFIIGWNLTLEHVIGTASLARGYSGYLGSLFADVQLPKSELLANTTASLIGASTHTGPEWVPEFLHGYVSHFDWLAFVLTMLVTGLLLLGVEVSSRFQITFATINLSVACFIFACGLSKADLHNWQLTKAEIPAHAGEGGFLPFGWTGVIAGAGTCFFAFVGFDGIAATAEEVKNPRKAIPNSILWTSAIIFITYSCMATIQTLIWPYWDQKQAAPLPYIFEKLGMHFAKWTILVGVLAGLSTSFVGGFLPLPRILYAMARDGVIYRLLAIVSKRFKVPYVATILGGILIACLASMLEIDQLADMLSIGTLAAYSLVSISVLLLRYEYRKPTSCENPLPLTLQEAEANLAKIKTMTNRRSENLQLAAATHNRLLSLAELAKKESSTATQKSGERNTSLEQTTTTDDLSRRPTQEGESLSERTSDKKPSKHANNEADDVDDDNGVNRPMDRDERGDLNSTLTCSSSRSSKSTASSRSSSKSSSSSSSSSSSGSSRQGPNQSVSCSSEDNDDEDDGPMSSLSSLSSTSSRSLLALFVEGTKKGPNKSDIRRPDEQTTHISRVIILMLVLVTTLLDFALVFWGPTLGELEIIPVGATILLILATITLGFLLNRLPRAEPTANSFEVPLVPTIPLFSVIINTYLMLNLSVMTWIRFAVWMTIGFFIYFTYGIFKSTGYKDSRCD</sequence>
<gene>
    <name evidence="8" type="primary">slc7a2_0</name>
    <name evidence="8" type="ORF">g.16119</name>
</gene>
<dbReference type="PANTHER" id="PTHR43243">
    <property type="entry name" value="INNER MEMBRANE TRANSPORTER YGJI-RELATED"/>
    <property type="match status" value="1"/>
</dbReference>
<feature type="transmembrane region" description="Helical" evidence="6">
    <location>
        <begin position="413"/>
        <end position="432"/>
    </location>
</feature>
<feature type="transmembrane region" description="Helical" evidence="6">
    <location>
        <begin position="292"/>
        <end position="317"/>
    </location>
</feature>
<feature type="compositionally biased region" description="Low complexity" evidence="5">
    <location>
        <begin position="623"/>
        <end position="632"/>
    </location>
</feature>
<feature type="transmembrane region" description="Helical" evidence="6">
    <location>
        <begin position="248"/>
        <end position="271"/>
    </location>
</feature>
<feature type="transmembrane region" description="Helical" evidence="6">
    <location>
        <begin position="65"/>
        <end position="84"/>
    </location>
</feature>
<dbReference type="InterPro" id="IPR029485">
    <property type="entry name" value="CAT_C"/>
</dbReference>
<evidence type="ECO:0000313" key="8">
    <source>
        <dbReference type="EMBL" id="MDE51392.1"/>
    </source>
</evidence>
<evidence type="ECO:0000256" key="2">
    <source>
        <dbReference type="ARBA" id="ARBA00022692"/>
    </source>
</evidence>
<feature type="transmembrane region" description="Helical" evidence="6">
    <location>
        <begin position="182"/>
        <end position="200"/>
    </location>
</feature>
<evidence type="ECO:0000256" key="4">
    <source>
        <dbReference type="ARBA" id="ARBA00023136"/>
    </source>
</evidence>
<dbReference type="GO" id="GO:0015189">
    <property type="term" value="F:L-lysine transmembrane transporter activity"/>
    <property type="evidence" value="ECO:0007669"/>
    <property type="project" value="TreeGrafter"/>
</dbReference>
<dbReference type="Pfam" id="PF13906">
    <property type="entry name" value="AA_permease_C"/>
    <property type="match status" value="1"/>
</dbReference>
<organism evidence="8">
    <name type="scientific">Aceria tosichella</name>
    <name type="common">wheat curl mite</name>
    <dbReference type="NCBI Taxonomy" id="561515"/>
    <lineage>
        <taxon>Eukaryota</taxon>
        <taxon>Metazoa</taxon>
        <taxon>Ecdysozoa</taxon>
        <taxon>Arthropoda</taxon>
        <taxon>Chelicerata</taxon>
        <taxon>Arachnida</taxon>
        <taxon>Acari</taxon>
        <taxon>Acariformes</taxon>
        <taxon>Trombidiformes</taxon>
        <taxon>Prostigmata</taxon>
        <taxon>Eupodina</taxon>
        <taxon>Eriophyoidea</taxon>
        <taxon>Eriophyidae</taxon>
        <taxon>Eriophyinae</taxon>
        <taxon>Aceriini</taxon>
        <taxon>Aceria</taxon>
    </lineage>
</organism>
<feature type="transmembrane region" description="Helical" evidence="6">
    <location>
        <begin position="756"/>
        <end position="777"/>
    </location>
</feature>
<dbReference type="InterPro" id="IPR002293">
    <property type="entry name" value="AA/rel_permease1"/>
</dbReference>
<dbReference type="GO" id="GO:0005886">
    <property type="term" value="C:plasma membrane"/>
    <property type="evidence" value="ECO:0007669"/>
    <property type="project" value="TreeGrafter"/>
</dbReference>
<feature type="transmembrane region" description="Helical" evidence="6">
    <location>
        <begin position="34"/>
        <end position="53"/>
    </location>
</feature>
<comment type="subcellular location">
    <subcellularLocation>
        <location evidence="1">Membrane</location>
        <topology evidence="1">Multi-pass membrane protein</topology>
    </subcellularLocation>
</comment>
<evidence type="ECO:0000256" key="5">
    <source>
        <dbReference type="SAM" id="MobiDB-lite"/>
    </source>
</evidence>
<dbReference type="GO" id="GO:0097638">
    <property type="term" value="P:L-arginine import across plasma membrane"/>
    <property type="evidence" value="ECO:0007669"/>
    <property type="project" value="TreeGrafter"/>
</dbReference>
<feature type="transmembrane region" description="Helical" evidence="6">
    <location>
        <begin position="96"/>
        <end position="116"/>
    </location>
</feature>
<feature type="compositionally biased region" description="Basic and acidic residues" evidence="5">
    <location>
        <begin position="514"/>
        <end position="534"/>
    </location>
</feature>
<keyword evidence="2 6" id="KW-0812">Transmembrane</keyword>
<keyword evidence="4 6" id="KW-0472">Membrane</keyword>
<feature type="compositionally biased region" description="Low complexity" evidence="5">
    <location>
        <begin position="571"/>
        <end position="601"/>
    </location>
</feature>
<dbReference type="Gene3D" id="1.20.1740.10">
    <property type="entry name" value="Amino acid/polyamine transporter I"/>
    <property type="match status" value="2"/>
</dbReference>
<name>A0A6G1SN36_9ACAR</name>
<evidence type="ECO:0000256" key="3">
    <source>
        <dbReference type="ARBA" id="ARBA00022989"/>
    </source>
</evidence>
<feature type="transmembrane region" description="Helical" evidence="6">
    <location>
        <begin position="386"/>
        <end position="407"/>
    </location>
</feature>
<feature type="domain" description="Cationic amino acid transporter C-terminal" evidence="7">
    <location>
        <begin position="729"/>
        <end position="778"/>
    </location>
</feature>